<evidence type="ECO:0000256" key="7">
    <source>
        <dbReference type="ARBA" id="ARBA00022840"/>
    </source>
</evidence>
<dbReference type="Proteomes" id="UP000694568">
    <property type="component" value="Unplaced"/>
</dbReference>
<evidence type="ECO:0000313" key="14">
    <source>
        <dbReference type="Ensembl" id="ENSSLUP00000053537.1"/>
    </source>
</evidence>
<evidence type="ECO:0000256" key="1">
    <source>
        <dbReference type="ARBA" id="ARBA00004123"/>
    </source>
</evidence>
<proteinExistence type="inferred from homology"/>
<reference evidence="14" key="1">
    <citation type="submission" date="2025-08" db="UniProtKB">
        <authorList>
            <consortium name="Ensembl"/>
        </authorList>
    </citation>
    <scope>IDENTIFICATION</scope>
</reference>
<keyword evidence="5" id="KW-0158">Chromosome</keyword>
<accession>A0A8D0AC53</accession>
<feature type="coiled-coil region" evidence="11">
    <location>
        <begin position="193"/>
        <end position="259"/>
    </location>
</feature>
<dbReference type="AlphaFoldDB" id="A0A8D0AC53"/>
<dbReference type="InterPro" id="IPR038729">
    <property type="entry name" value="Rad50/SbcC_AAA"/>
</dbReference>
<evidence type="ECO:0000256" key="10">
    <source>
        <dbReference type="ARBA" id="ARBA00023242"/>
    </source>
</evidence>
<evidence type="ECO:0000256" key="8">
    <source>
        <dbReference type="ARBA" id="ARBA00022895"/>
    </source>
</evidence>
<keyword evidence="15" id="KW-1185">Reference proteome</keyword>
<keyword evidence="12" id="KW-0812">Transmembrane</keyword>
<feature type="domain" description="Rad50/SbcC-type AAA" evidence="13">
    <location>
        <begin position="39"/>
        <end position="204"/>
    </location>
</feature>
<dbReference type="SUPFAM" id="SSF52540">
    <property type="entry name" value="P-loop containing nucleoside triphosphate hydrolases"/>
    <property type="match status" value="1"/>
</dbReference>
<dbReference type="GO" id="GO:0005524">
    <property type="term" value="F:ATP binding"/>
    <property type="evidence" value="ECO:0007669"/>
    <property type="project" value="UniProtKB-KW"/>
</dbReference>
<organism evidence="14 15">
    <name type="scientific">Sander lucioperca</name>
    <name type="common">Pike-perch</name>
    <name type="synonym">Perca lucioperca</name>
    <dbReference type="NCBI Taxonomy" id="283035"/>
    <lineage>
        <taxon>Eukaryota</taxon>
        <taxon>Metazoa</taxon>
        <taxon>Chordata</taxon>
        <taxon>Craniata</taxon>
        <taxon>Vertebrata</taxon>
        <taxon>Euteleostomi</taxon>
        <taxon>Actinopterygii</taxon>
        <taxon>Neopterygii</taxon>
        <taxon>Teleostei</taxon>
        <taxon>Neoteleostei</taxon>
        <taxon>Acanthomorphata</taxon>
        <taxon>Eupercaria</taxon>
        <taxon>Perciformes</taxon>
        <taxon>Percoidei</taxon>
        <taxon>Percidae</taxon>
        <taxon>Luciopercinae</taxon>
        <taxon>Sander</taxon>
    </lineage>
</organism>
<keyword evidence="7" id="KW-0067">ATP-binding</keyword>
<dbReference type="GO" id="GO:0003697">
    <property type="term" value="F:single-stranded DNA binding"/>
    <property type="evidence" value="ECO:0007669"/>
    <property type="project" value="TreeGrafter"/>
</dbReference>
<dbReference type="Gene3D" id="3.40.50.300">
    <property type="entry name" value="P-loop containing nucleotide triphosphate hydrolases"/>
    <property type="match status" value="1"/>
</dbReference>
<evidence type="ECO:0000256" key="12">
    <source>
        <dbReference type="SAM" id="Phobius"/>
    </source>
</evidence>
<comment type="similarity">
    <text evidence="3">Belongs to the SMC family. SMC5 subfamily.</text>
</comment>
<evidence type="ECO:0000256" key="3">
    <source>
        <dbReference type="ARBA" id="ARBA00010171"/>
    </source>
</evidence>
<evidence type="ECO:0000259" key="13">
    <source>
        <dbReference type="Pfam" id="PF13476"/>
    </source>
</evidence>
<dbReference type="GeneTree" id="ENSGT00550000074816"/>
<evidence type="ECO:0000256" key="5">
    <source>
        <dbReference type="ARBA" id="ARBA00022454"/>
    </source>
</evidence>
<dbReference type="Ensembl" id="ENSSLUT00000055110.1">
    <property type="protein sequence ID" value="ENSSLUP00000053537.1"/>
    <property type="gene ID" value="ENSSLUG00000023199.1"/>
</dbReference>
<dbReference type="FunFam" id="3.40.50.300:FF:000793">
    <property type="entry name" value="Structural maintenance of chromosomes protein 5"/>
    <property type="match status" value="1"/>
</dbReference>
<dbReference type="GO" id="GO:0005634">
    <property type="term" value="C:nucleus"/>
    <property type="evidence" value="ECO:0007669"/>
    <property type="project" value="UniProtKB-SubCell"/>
</dbReference>
<keyword evidence="10" id="KW-0539">Nucleus</keyword>
<keyword evidence="12" id="KW-1133">Transmembrane helix</keyword>
<evidence type="ECO:0000256" key="2">
    <source>
        <dbReference type="ARBA" id="ARBA00004574"/>
    </source>
</evidence>
<keyword evidence="6" id="KW-0547">Nucleotide-binding</keyword>
<keyword evidence="12" id="KW-0472">Membrane</keyword>
<dbReference type="Pfam" id="PF13476">
    <property type="entry name" value="AAA_23"/>
    <property type="match status" value="1"/>
</dbReference>
<evidence type="ECO:0000256" key="11">
    <source>
        <dbReference type="SAM" id="Coils"/>
    </source>
</evidence>
<feature type="transmembrane region" description="Helical" evidence="12">
    <location>
        <begin position="308"/>
        <end position="332"/>
    </location>
</feature>
<dbReference type="PANTHER" id="PTHR45916">
    <property type="entry name" value="STRUCTURAL MAINTENANCE OF CHROMOSOMES PROTEIN 5"/>
    <property type="match status" value="1"/>
</dbReference>
<dbReference type="PANTHER" id="PTHR45916:SF1">
    <property type="entry name" value="STRUCTURAL MAINTENANCE OF CHROMOSOMES PROTEIN 5"/>
    <property type="match status" value="1"/>
</dbReference>
<protein>
    <recommendedName>
        <fullName evidence="4">Structural maintenance of chromosomes protein 5</fullName>
    </recommendedName>
</protein>
<evidence type="ECO:0000313" key="15">
    <source>
        <dbReference type="Proteomes" id="UP000694568"/>
    </source>
</evidence>
<reference evidence="14" key="2">
    <citation type="submission" date="2025-09" db="UniProtKB">
        <authorList>
            <consortium name="Ensembl"/>
        </authorList>
    </citation>
    <scope>IDENTIFICATION</scope>
</reference>
<comment type="subcellular location">
    <subcellularLocation>
        <location evidence="2">Chromosome</location>
        <location evidence="2">Telomere</location>
    </subcellularLocation>
    <subcellularLocation>
        <location evidence="1">Nucleus</location>
    </subcellularLocation>
</comment>
<evidence type="ECO:0000256" key="4">
    <source>
        <dbReference type="ARBA" id="ARBA00018687"/>
    </source>
</evidence>
<evidence type="ECO:0000256" key="9">
    <source>
        <dbReference type="ARBA" id="ARBA00023054"/>
    </source>
</evidence>
<dbReference type="InterPro" id="IPR027417">
    <property type="entry name" value="P-loop_NTPase"/>
</dbReference>
<keyword evidence="8" id="KW-0779">Telomere</keyword>
<name>A0A8D0AC53_SANLU</name>
<dbReference type="GO" id="GO:0000781">
    <property type="term" value="C:chromosome, telomeric region"/>
    <property type="evidence" value="ECO:0007669"/>
    <property type="project" value="UniProtKB-SubCell"/>
</dbReference>
<dbReference type="GO" id="GO:0030915">
    <property type="term" value="C:Smc5-Smc6 complex"/>
    <property type="evidence" value="ECO:0007669"/>
    <property type="project" value="TreeGrafter"/>
</dbReference>
<evidence type="ECO:0000256" key="6">
    <source>
        <dbReference type="ARBA" id="ARBA00022741"/>
    </source>
</evidence>
<keyword evidence="9 11" id="KW-0175">Coiled coil</keyword>
<dbReference type="GO" id="GO:0000724">
    <property type="term" value="P:double-strand break repair via homologous recombination"/>
    <property type="evidence" value="ECO:0007669"/>
    <property type="project" value="TreeGrafter"/>
</dbReference>
<dbReference type="GO" id="GO:0016887">
    <property type="term" value="F:ATP hydrolysis activity"/>
    <property type="evidence" value="ECO:0007669"/>
    <property type="project" value="InterPro"/>
</dbReference>
<sequence length="358" mass="41822">KGQIKIQILSRSPYHVSRSCGRSPSQVSIMANIRSPATNGTGKSSIVCAICLGLAGKTTILGRGDKVGLYVKRGCRKGSIEIELYKTGGNVVINREIHVENNQSLWMLNGRHCNQKAVEEEVKTLCIQVSNLCQFLPQEKVGEFAKMSKIELLEATEKSVGPPEMYEYHCELKNFRNKEREQENIVKEKSSFLEKAKQRNERNKHDVNRYYEKKRHLDMIELLEKKKPWVEYETTRKELEGTKKERDEAKKQLSALKQAQAPMLRKIQLIDNQLKPTEAQIKAKVKKKQSYYSLLGLQYDSWVFKEGWIYIYIYICIYMYVCIYTHTTYIYISILYTRYLHTHIYIYSLHNLYPISHK</sequence>